<dbReference type="SMART" id="SM00671">
    <property type="entry name" value="SEL1"/>
    <property type="match status" value="4"/>
</dbReference>
<dbReference type="InterPro" id="IPR050767">
    <property type="entry name" value="Sel1_AlgK"/>
</dbReference>
<dbReference type="InterPro" id="IPR011990">
    <property type="entry name" value="TPR-like_helical_dom_sf"/>
</dbReference>
<sequence length="187" mass="20853">MKFFKLASIALGLIFSMETLANPTFSNELLTKAENGDSSAQLELADVYIHGYGIEEDEAQAESWAIKSAESGNIDAMYWLGDGYATYAGLVEDMDPTDAEEHYKKAFVWFSKGSDLNHTDSMVGLANLYRNGEGVTEDTAKALYLFKKAASLGSKEAMRDLEFMYRYGIGVEKNLDKAKFWEDKAQM</sequence>
<feature type="chain" id="PRO_5017272057" evidence="1">
    <location>
        <begin position="22"/>
        <end position="187"/>
    </location>
</feature>
<protein>
    <submittedName>
        <fullName evidence="2">Sel1 repeat protein</fullName>
    </submittedName>
</protein>
<geneLocation type="plasmid" evidence="2">
    <name>pALWED2.3</name>
</geneLocation>
<feature type="signal peptide" evidence="1">
    <location>
        <begin position="1"/>
        <end position="21"/>
    </location>
</feature>
<keyword evidence="1" id="KW-0732">Signal</keyword>
<evidence type="ECO:0000256" key="1">
    <source>
        <dbReference type="SAM" id="SignalP"/>
    </source>
</evidence>
<dbReference type="EMBL" id="CP032118">
    <property type="protein sequence ID" value="AXX83776.1"/>
    <property type="molecule type" value="Genomic_DNA"/>
</dbReference>
<name>A0A385H7C0_ACILW</name>
<accession>A0A385H7C0</accession>
<dbReference type="PANTHER" id="PTHR11102:SF160">
    <property type="entry name" value="ERAD-ASSOCIATED E3 UBIQUITIN-PROTEIN LIGASE COMPONENT HRD3"/>
    <property type="match status" value="1"/>
</dbReference>
<dbReference type="Gene3D" id="1.25.40.10">
    <property type="entry name" value="Tetratricopeptide repeat domain"/>
    <property type="match status" value="1"/>
</dbReference>
<dbReference type="SUPFAM" id="SSF81901">
    <property type="entry name" value="HCP-like"/>
    <property type="match status" value="1"/>
</dbReference>
<organism evidence="2">
    <name type="scientific">Acinetobacter lwoffii</name>
    <dbReference type="NCBI Taxonomy" id="28090"/>
    <lineage>
        <taxon>Bacteria</taxon>
        <taxon>Pseudomonadati</taxon>
        <taxon>Pseudomonadota</taxon>
        <taxon>Gammaproteobacteria</taxon>
        <taxon>Moraxellales</taxon>
        <taxon>Moraxellaceae</taxon>
        <taxon>Acinetobacter</taxon>
    </lineage>
</organism>
<keyword evidence="2" id="KW-0614">Plasmid</keyword>
<dbReference type="AlphaFoldDB" id="A0A385H7C0"/>
<reference evidence="2" key="1">
    <citation type="submission" date="2018-09" db="EMBL/GenBank/DDBJ databases">
        <title>Resistance of ancient and modern Acinetobacter lwoffii strains to heavy metals and arsenic revealed by genome analysis.</title>
        <authorList>
            <person name="Mindlin S."/>
            <person name="Petrenko A."/>
            <person name="Kurakov A."/>
            <person name="Beletsky A."/>
            <person name="Mardanov A."/>
            <person name="Petrova M."/>
        </authorList>
    </citation>
    <scope>NUCLEOTIDE SEQUENCE</scope>
    <source>
        <strain evidence="2">ED45-23</strain>
        <plasmid evidence="2">pALWED2.3</plasmid>
    </source>
</reference>
<evidence type="ECO:0000313" key="2">
    <source>
        <dbReference type="EMBL" id="AXX83776.1"/>
    </source>
</evidence>
<gene>
    <name evidence="2" type="ORF">ABPAL_B0026</name>
</gene>
<dbReference type="RefSeq" id="WP_004734498.1">
    <property type="nucleotide sequence ID" value="NZ_CP032118.2"/>
</dbReference>
<dbReference type="InterPro" id="IPR006597">
    <property type="entry name" value="Sel1-like"/>
</dbReference>
<dbReference type="Pfam" id="PF08238">
    <property type="entry name" value="Sel1"/>
    <property type="match status" value="4"/>
</dbReference>
<dbReference type="PANTHER" id="PTHR11102">
    <property type="entry name" value="SEL-1-LIKE PROTEIN"/>
    <property type="match status" value="1"/>
</dbReference>
<proteinExistence type="predicted"/>